<evidence type="ECO:0000259" key="1">
    <source>
        <dbReference type="Pfam" id="PF02579"/>
    </source>
</evidence>
<dbReference type="SUPFAM" id="SSF53146">
    <property type="entry name" value="Nitrogenase accessory factor-like"/>
    <property type="match status" value="1"/>
</dbReference>
<dbReference type="OrthoDB" id="280278at2"/>
<sequence>MSMLAVPVEGDQVSDHFGHSKSFAFVYLENGNLVKKEVHATPPMQNRHDEFPKWFLSKQVDSVIVVRIGGGVYRTLKSRESKYTKRLPQLSKKLFGPSQRKS</sequence>
<reference evidence="3" key="1">
    <citation type="submission" date="2019-11" db="EMBL/GenBank/DDBJ databases">
        <title>Genome sequence of Heliorestis convoluta strain HH, an alkaliphilic and minimalistic phototrophic bacterium from a soda lake in Egypt.</title>
        <authorList>
            <person name="Dewey E.D."/>
            <person name="Stokes L.M."/>
            <person name="Burchell B.M."/>
            <person name="Shaffer K.N."/>
            <person name="Huntington A.M."/>
            <person name="Baker J.M."/>
            <person name="Nadendla S."/>
            <person name="Giglio M.G."/>
            <person name="Touchman J.W."/>
            <person name="Blankenship R.E."/>
            <person name="Madigan M.T."/>
            <person name="Sattley W.M."/>
        </authorList>
    </citation>
    <scope>NUCLEOTIDE SEQUENCE [LARGE SCALE GENOMIC DNA]</scope>
    <source>
        <strain evidence="3">HH</strain>
    </source>
</reference>
<proteinExistence type="predicted"/>
<dbReference type="EMBL" id="CP045875">
    <property type="protein sequence ID" value="QGG48475.1"/>
    <property type="molecule type" value="Genomic_DNA"/>
</dbReference>
<dbReference type="InterPro" id="IPR003731">
    <property type="entry name" value="Di-Nase_FeMo-co_biosynth"/>
</dbReference>
<accession>A0A5Q2N7L3</accession>
<protein>
    <submittedName>
        <fullName evidence="2">Dinitrogenase iron-molybdenum cofactor family protein, putative</fullName>
    </submittedName>
</protein>
<dbReference type="AlphaFoldDB" id="A0A5Q2N7L3"/>
<dbReference type="RefSeq" id="WP_153725645.1">
    <property type="nucleotide sequence ID" value="NZ_CP045875.1"/>
</dbReference>
<name>A0A5Q2N7L3_9FIRM</name>
<organism evidence="2 3">
    <name type="scientific">Heliorestis convoluta</name>
    <dbReference type="NCBI Taxonomy" id="356322"/>
    <lineage>
        <taxon>Bacteria</taxon>
        <taxon>Bacillati</taxon>
        <taxon>Bacillota</taxon>
        <taxon>Clostridia</taxon>
        <taxon>Eubacteriales</taxon>
        <taxon>Heliobacteriaceae</taxon>
        <taxon>Heliorestis</taxon>
    </lineage>
</organism>
<gene>
    <name evidence="2" type="ORF">FTV88_2377</name>
</gene>
<dbReference type="Gene3D" id="3.30.420.130">
    <property type="entry name" value="Dinitrogenase iron-molybdenum cofactor biosynthesis domain"/>
    <property type="match status" value="1"/>
</dbReference>
<keyword evidence="3" id="KW-1185">Reference proteome</keyword>
<dbReference type="Proteomes" id="UP000366051">
    <property type="component" value="Chromosome"/>
</dbReference>
<dbReference type="Pfam" id="PF02579">
    <property type="entry name" value="Nitro_FeMo-Co"/>
    <property type="match status" value="1"/>
</dbReference>
<feature type="domain" description="Dinitrogenase iron-molybdenum cofactor biosynthesis" evidence="1">
    <location>
        <begin position="10"/>
        <end position="80"/>
    </location>
</feature>
<evidence type="ECO:0000313" key="2">
    <source>
        <dbReference type="EMBL" id="QGG48475.1"/>
    </source>
</evidence>
<dbReference type="KEGG" id="hcv:FTV88_2377"/>
<evidence type="ECO:0000313" key="3">
    <source>
        <dbReference type="Proteomes" id="UP000366051"/>
    </source>
</evidence>
<dbReference type="InterPro" id="IPR036105">
    <property type="entry name" value="DiNase_FeMo-co_biosyn_sf"/>
</dbReference>